<organism evidence="2 3">
    <name type="scientific">Natronomonas moolapensis (strain DSM 18674 / CECT 7526 / JCM 14361 / 8.8.11)</name>
    <dbReference type="NCBI Taxonomy" id="268739"/>
    <lineage>
        <taxon>Archaea</taxon>
        <taxon>Methanobacteriati</taxon>
        <taxon>Methanobacteriota</taxon>
        <taxon>Stenosarchaea group</taxon>
        <taxon>Halobacteria</taxon>
        <taxon>Halobacteriales</taxon>
        <taxon>Natronomonadaceae</taxon>
        <taxon>Natronomonas</taxon>
    </lineage>
</organism>
<accession>M1XTF9</accession>
<dbReference type="EMBL" id="HF582854">
    <property type="protein sequence ID" value="CCQ37745.1"/>
    <property type="molecule type" value="Genomic_DNA"/>
</dbReference>
<dbReference type="eggNOG" id="arCOG01873">
    <property type="taxonomic scope" value="Archaea"/>
</dbReference>
<dbReference type="GO" id="GO:0016779">
    <property type="term" value="F:nucleotidyltransferase activity"/>
    <property type="evidence" value="ECO:0007669"/>
    <property type="project" value="UniProtKB-ARBA"/>
</dbReference>
<dbReference type="CDD" id="cd04182">
    <property type="entry name" value="GT_2_like_f"/>
    <property type="match status" value="1"/>
</dbReference>
<dbReference type="HOGENOM" id="CLU_061980_4_1_2"/>
<dbReference type="RefSeq" id="WP_015410478.1">
    <property type="nucleotide sequence ID" value="NC_020388.1"/>
</dbReference>
<evidence type="ECO:0000259" key="1">
    <source>
        <dbReference type="Pfam" id="PF12804"/>
    </source>
</evidence>
<reference evidence="2 3" key="1">
    <citation type="journal article" date="2013" name="Genome Announc.">
        <title>Genome of the haloarchaeon Natronomonas moolapensis, a neutrophilic member of a previously haloalkaliphilic genus.</title>
        <authorList>
            <person name="Dyall-Smith M.L."/>
            <person name="Pfeiffer F."/>
            <person name="Oberwinkler T."/>
            <person name="Klee K."/>
            <person name="Rampp M."/>
            <person name="Palm P."/>
            <person name="Gross K."/>
            <person name="Schuster S.C."/>
            <person name="Oesterhelt D."/>
        </authorList>
    </citation>
    <scope>NUCLEOTIDE SEQUENCE [LARGE SCALE GENOMIC DNA]</scope>
    <source>
        <strain evidence="3">DSM 18674 / JCM 14361 / 8.8.11</strain>
    </source>
</reference>
<dbReference type="OrthoDB" id="28434at2157"/>
<dbReference type="STRING" id="268739.Nmlp_3627"/>
<name>M1XTF9_NATM8</name>
<dbReference type="KEGG" id="nmo:Nmlp_3627"/>
<keyword evidence="3" id="KW-1185">Reference proteome</keyword>
<protein>
    <submittedName>
        <fullName evidence="2">Molybdenum cofactor nucleotidyltransferase domain protein</fullName>
    </submittedName>
</protein>
<gene>
    <name evidence="2" type="primary">mobA2</name>
    <name evidence="2" type="ordered locus">Nmlp_3627</name>
</gene>
<evidence type="ECO:0000313" key="3">
    <source>
        <dbReference type="Proteomes" id="UP000011867"/>
    </source>
</evidence>
<dbReference type="Pfam" id="PF12804">
    <property type="entry name" value="NTP_transf_3"/>
    <property type="match status" value="1"/>
</dbReference>
<dbReference type="AlphaFoldDB" id="M1XTF9"/>
<dbReference type="SUPFAM" id="SSF53448">
    <property type="entry name" value="Nucleotide-diphospho-sugar transferases"/>
    <property type="match status" value="1"/>
</dbReference>
<proteinExistence type="predicted"/>
<dbReference type="Proteomes" id="UP000011867">
    <property type="component" value="Chromosome"/>
</dbReference>
<dbReference type="InterPro" id="IPR025877">
    <property type="entry name" value="MobA-like_NTP_Trfase"/>
</dbReference>
<feature type="domain" description="MobA-like NTP transferase" evidence="1">
    <location>
        <begin position="10"/>
        <end position="169"/>
    </location>
</feature>
<evidence type="ECO:0000313" key="2">
    <source>
        <dbReference type="EMBL" id="CCQ37745.1"/>
    </source>
</evidence>
<dbReference type="PANTHER" id="PTHR43777:SF1">
    <property type="entry name" value="MOLYBDENUM COFACTOR CYTIDYLYLTRANSFERASE"/>
    <property type="match status" value="1"/>
</dbReference>
<dbReference type="PANTHER" id="PTHR43777">
    <property type="entry name" value="MOLYBDENUM COFACTOR CYTIDYLYLTRANSFERASE"/>
    <property type="match status" value="1"/>
</dbReference>
<dbReference type="Gene3D" id="3.90.550.10">
    <property type="entry name" value="Spore Coat Polysaccharide Biosynthesis Protein SpsA, Chain A"/>
    <property type="match status" value="1"/>
</dbReference>
<sequence length="198" mass="20652">MSNSDNVVGAVLLAAGRSERFGPENKLLAAIDGRPVVRRAARTLLAASLDDRIAVVGHDAAAVGKALPEGFTIRYNDRYREGQHTSVRAGTAVARKAGWDGALFALGDMPAVDPTTVDALLKSFAEGTGSVVVPTESGSRGNPVLFGASHFDALAEVTGDRGGRALIAACPGVVRVPVDDTGIHRDVDRPEDLNSVRE</sequence>
<dbReference type="GeneID" id="14653015"/>
<dbReference type="InterPro" id="IPR029044">
    <property type="entry name" value="Nucleotide-diphossugar_trans"/>
</dbReference>